<evidence type="ECO:0000313" key="3">
    <source>
        <dbReference type="EMBL" id="MBW29998.1"/>
    </source>
</evidence>
<sequence>MSLLITLLVALWFVQCDRIDRILIHVALVSIFHAQLEVQRTIGQLNYFLTSHTVDSIGWHCDDSSAIGCSSDDARLILHTFLFQVIQVECSRSQRAGLGSSHVFASTSVLLRLIITFLCIGRIRVLRFSIFIHSFAIFQLLVLGVPAWFRFSVGCPSIFSTSTPQLF</sequence>
<name>A0A2M3ZNL5_9DIPT</name>
<feature type="transmembrane region" description="Helical" evidence="1">
    <location>
        <begin position="128"/>
        <end position="149"/>
    </location>
</feature>
<feature type="transmembrane region" description="Helical" evidence="1">
    <location>
        <begin position="103"/>
        <end position="121"/>
    </location>
</feature>
<feature type="chain" id="PRO_5014831023" evidence="2">
    <location>
        <begin position="17"/>
        <end position="167"/>
    </location>
</feature>
<organism evidence="3">
    <name type="scientific">Anopheles braziliensis</name>
    <dbReference type="NCBI Taxonomy" id="58242"/>
    <lineage>
        <taxon>Eukaryota</taxon>
        <taxon>Metazoa</taxon>
        <taxon>Ecdysozoa</taxon>
        <taxon>Arthropoda</taxon>
        <taxon>Hexapoda</taxon>
        <taxon>Insecta</taxon>
        <taxon>Pterygota</taxon>
        <taxon>Neoptera</taxon>
        <taxon>Endopterygota</taxon>
        <taxon>Diptera</taxon>
        <taxon>Nematocera</taxon>
        <taxon>Culicoidea</taxon>
        <taxon>Culicidae</taxon>
        <taxon>Anophelinae</taxon>
        <taxon>Anopheles</taxon>
    </lineage>
</organism>
<dbReference type="EMBL" id="GGFM01009247">
    <property type="protein sequence ID" value="MBW29998.1"/>
    <property type="molecule type" value="Transcribed_RNA"/>
</dbReference>
<evidence type="ECO:0000256" key="1">
    <source>
        <dbReference type="SAM" id="Phobius"/>
    </source>
</evidence>
<reference evidence="3" key="1">
    <citation type="submission" date="2018-01" db="EMBL/GenBank/DDBJ databases">
        <title>An insight into the sialome of Amazonian anophelines.</title>
        <authorList>
            <person name="Ribeiro J.M."/>
            <person name="Scarpassa V."/>
            <person name="Calvo E."/>
        </authorList>
    </citation>
    <scope>NUCLEOTIDE SEQUENCE</scope>
    <source>
        <tissue evidence="3">Salivary glands</tissue>
    </source>
</reference>
<dbReference type="AlphaFoldDB" id="A0A2M3ZNL5"/>
<keyword evidence="1" id="KW-0472">Membrane</keyword>
<keyword evidence="2" id="KW-0732">Signal</keyword>
<proteinExistence type="predicted"/>
<evidence type="ECO:0000256" key="2">
    <source>
        <dbReference type="SAM" id="SignalP"/>
    </source>
</evidence>
<accession>A0A2M3ZNL5</accession>
<protein>
    <submittedName>
        <fullName evidence="3">Putative secreted peptide</fullName>
    </submittedName>
</protein>
<feature type="signal peptide" evidence="2">
    <location>
        <begin position="1"/>
        <end position="16"/>
    </location>
</feature>
<keyword evidence="1" id="KW-0812">Transmembrane</keyword>
<keyword evidence="1" id="KW-1133">Transmembrane helix</keyword>